<dbReference type="STRING" id="1123071.SAMN02745181_1081"/>
<keyword evidence="3" id="KW-0472">Membrane</keyword>
<evidence type="ECO:0008006" key="6">
    <source>
        <dbReference type="Google" id="ProtNLM"/>
    </source>
</evidence>
<evidence type="ECO:0000313" key="5">
    <source>
        <dbReference type="Proteomes" id="UP000184510"/>
    </source>
</evidence>
<accession>A0A1M6ENW6</accession>
<feature type="transmembrane region" description="Helical" evidence="3">
    <location>
        <begin position="137"/>
        <end position="157"/>
    </location>
</feature>
<name>A0A1M6ENW6_9BACT</name>
<evidence type="ECO:0000256" key="1">
    <source>
        <dbReference type="SAM" id="Coils"/>
    </source>
</evidence>
<gene>
    <name evidence="4" type="ORF">SAMN02745181_1081</name>
</gene>
<organism evidence="4 5">
    <name type="scientific">Rubritalea squalenifaciens DSM 18772</name>
    <dbReference type="NCBI Taxonomy" id="1123071"/>
    <lineage>
        <taxon>Bacteria</taxon>
        <taxon>Pseudomonadati</taxon>
        <taxon>Verrucomicrobiota</taxon>
        <taxon>Verrucomicrobiia</taxon>
        <taxon>Verrucomicrobiales</taxon>
        <taxon>Rubritaleaceae</taxon>
        <taxon>Rubritalea</taxon>
    </lineage>
</organism>
<feature type="region of interest" description="Disordered" evidence="2">
    <location>
        <begin position="815"/>
        <end position="930"/>
    </location>
</feature>
<keyword evidence="5" id="KW-1185">Reference proteome</keyword>
<keyword evidence="3" id="KW-0812">Transmembrane</keyword>
<feature type="transmembrane region" description="Helical" evidence="3">
    <location>
        <begin position="51"/>
        <end position="70"/>
    </location>
</feature>
<evidence type="ECO:0000256" key="3">
    <source>
        <dbReference type="SAM" id="Phobius"/>
    </source>
</evidence>
<dbReference type="RefSeq" id="WP_143158438.1">
    <property type="nucleotide sequence ID" value="NZ_FQYR01000002.1"/>
</dbReference>
<evidence type="ECO:0000313" key="4">
    <source>
        <dbReference type="EMBL" id="SHI87162.1"/>
    </source>
</evidence>
<feature type="compositionally biased region" description="Gly residues" evidence="2">
    <location>
        <begin position="818"/>
        <end position="845"/>
    </location>
</feature>
<dbReference type="EMBL" id="FQYR01000002">
    <property type="protein sequence ID" value="SHI87162.1"/>
    <property type="molecule type" value="Genomic_DNA"/>
</dbReference>
<feature type="transmembrane region" description="Helical" evidence="3">
    <location>
        <begin position="14"/>
        <end position="39"/>
    </location>
</feature>
<feature type="compositionally biased region" description="Basic and acidic residues" evidence="2">
    <location>
        <begin position="913"/>
        <end position="924"/>
    </location>
</feature>
<feature type="coiled-coil region" evidence="1">
    <location>
        <begin position="520"/>
        <end position="547"/>
    </location>
</feature>
<dbReference type="AlphaFoldDB" id="A0A1M6ENW6"/>
<dbReference type="Proteomes" id="UP000184510">
    <property type="component" value="Unassembled WGS sequence"/>
</dbReference>
<keyword evidence="3" id="KW-1133">Transmembrane helix</keyword>
<sequence>MFSRNLNRIKRNHALGHILLTVLLVAGVLATVAIIYGLADMLWALESSTRKILNLILISIAAFTVIFLVARAIFKPASSIADFADEKLAGSDHKIRAAHDLLDQGSPNDLHAYLKQKSLDEAAAELKKLQLSKQLPLKWITGSIASILVIFGIITLLQKSFPEAYLVVSQRILEPSSDTPPFTRLRFELTQENQTTFYGGENLVKASITGDEIKEQVTCLVRNRETGEIETTSTFQQDESTYSRKFTNIVSGFDVAFACGKARSNWLPVEVLLQPKFTSAQITVTPPSYTKQQEVSFPLEGNEIKVIEGSTVTLEITSNRPLSGGTLTLTPLTKDETQAPEIILGTSDNSSTATFKWVARRSSDLSCIIHDVRSTPSSSSLDLTISTSADLPPIPELESPNRMVLATPKAKIPLRGRVEDDHGIDSVMLVRTLVGFRDRAKNLAESVEKKEYDYSQPIDLEALGVQPEQTLEFYLEARDYNPSMLGIGSSDVARVYIISEETYAARIRESATIREFLPRYRELDRAIDDARKALERLQEANQKDDEEAFKKALKEAIAAHLKSQDLAHKLANDFYAYEMEGRLGDVARETHDKLMENEQDLHDMDYKDGKGDNQEMIEKMLERLGGVEEKADDLVQDAEKVKKIGEVMKLAGDFMRIYYNQRSLATRKTNIAKEINKGIMRNKMLLPKLGQSQLKNQDALVKFAKELRVAAEQLPDEAVDLKDGSLEFLEKLEGLQVAEAMEAAAKAAKIGQSVEASSKAHLAAKLLQQLIDMKDNEFAALLRGEMPKNDFNMKPDAKKTLEQMLEAMLNRARRAGNQGQGGAGEGAGGGGMGMGGGGFGMGQDGQPGSMGRNLSMFGPERLNFSDSPHGNSQGGKAGQGGGSGKGTPPSVSGSNTIKPTDQQDSNSSRLKREKVPEKYRDAVKKFYTTP</sequence>
<protein>
    <recommendedName>
        <fullName evidence="6">DUF4175 family protein</fullName>
    </recommendedName>
</protein>
<feature type="compositionally biased region" description="Gly residues" evidence="2">
    <location>
        <begin position="872"/>
        <end position="885"/>
    </location>
</feature>
<proteinExistence type="predicted"/>
<dbReference type="InParanoid" id="A0A1M6ENW6"/>
<dbReference type="OrthoDB" id="174905at2"/>
<evidence type="ECO:0000256" key="2">
    <source>
        <dbReference type="SAM" id="MobiDB-lite"/>
    </source>
</evidence>
<reference evidence="4 5" key="1">
    <citation type="submission" date="2016-11" db="EMBL/GenBank/DDBJ databases">
        <authorList>
            <person name="Jaros S."/>
            <person name="Januszkiewicz K."/>
            <person name="Wedrychowicz H."/>
        </authorList>
    </citation>
    <scope>NUCLEOTIDE SEQUENCE [LARGE SCALE GENOMIC DNA]</scope>
    <source>
        <strain evidence="4 5">DSM 18772</strain>
    </source>
</reference>
<keyword evidence="1" id="KW-0175">Coiled coil</keyword>
<feature type="compositionally biased region" description="Polar residues" evidence="2">
    <location>
        <begin position="895"/>
        <end position="908"/>
    </location>
</feature>